<gene>
    <name evidence="1" type="ORF">ACFWOQ_02845</name>
</gene>
<dbReference type="RefSeq" id="WP_382769905.1">
    <property type="nucleotide sequence ID" value="NZ_JBHXKZ010000002.1"/>
</dbReference>
<dbReference type="Proteomes" id="UP001598352">
    <property type="component" value="Unassembled WGS sequence"/>
</dbReference>
<dbReference type="InterPro" id="IPR021373">
    <property type="entry name" value="DUF2993"/>
</dbReference>
<comment type="caution">
    <text evidence="1">The sequence shown here is derived from an EMBL/GenBank/DDBJ whole genome shotgun (WGS) entry which is preliminary data.</text>
</comment>
<protein>
    <submittedName>
        <fullName evidence="1">DUF2993 domain-containing protein</fullName>
    </submittedName>
</protein>
<sequence length="250" mass="26433">MNGPENGRAMRRTRRRNGWIAIALALLATAGGEVWATQYAQDRIADSVRRGIGLDSAPQVHVNGFPVSLQLARKKITEADIDAAQVPATVNGRVLIIRDLAVQLHGVHQEQGGRERADEAEATATIAYDDLSAFYGVAVDRGKGDDQVVATARVPLLGQVSASARVGVAGPRAIGVDDVRLSENVPPAARSLLESALERQAPLDNLPEGLAIRSVAVTDHGIVALMSGSDVDLRPRTAQKPGPAPVRENS</sequence>
<name>A0ABW6ET54_9ACTN</name>
<reference evidence="1 2" key="1">
    <citation type="submission" date="2024-09" db="EMBL/GenBank/DDBJ databases">
        <title>The Natural Products Discovery Center: Release of the First 8490 Sequenced Strains for Exploring Actinobacteria Biosynthetic Diversity.</title>
        <authorList>
            <person name="Kalkreuter E."/>
            <person name="Kautsar S.A."/>
            <person name="Yang D."/>
            <person name="Bader C.D."/>
            <person name="Teijaro C.N."/>
            <person name="Fluegel L."/>
            <person name="Davis C.M."/>
            <person name="Simpson J.R."/>
            <person name="Lauterbach L."/>
            <person name="Steele A.D."/>
            <person name="Gui C."/>
            <person name="Meng S."/>
            <person name="Li G."/>
            <person name="Viehrig K."/>
            <person name="Ye F."/>
            <person name="Su P."/>
            <person name="Kiefer A.F."/>
            <person name="Nichols A."/>
            <person name="Cepeda A.J."/>
            <person name="Yan W."/>
            <person name="Fan B."/>
            <person name="Jiang Y."/>
            <person name="Adhikari A."/>
            <person name="Zheng C.-J."/>
            <person name="Schuster L."/>
            <person name="Cowan T.M."/>
            <person name="Smanski M.J."/>
            <person name="Chevrette M.G."/>
            <person name="De Carvalho L.P.S."/>
            <person name="Shen B."/>
        </authorList>
    </citation>
    <scope>NUCLEOTIDE SEQUENCE [LARGE SCALE GENOMIC DNA]</scope>
    <source>
        <strain evidence="1 2">NPDC058428</strain>
    </source>
</reference>
<keyword evidence="2" id="KW-1185">Reference proteome</keyword>
<proteinExistence type="predicted"/>
<accession>A0ABW6ET54</accession>
<evidence type="ECO:0000313" key="1">
    <source>
        <dbReference type="EMBL" id="MFD4821489.1"/>
    </source>
</evidence>
<dbReference type="Pfam" id="PF11209">
    <property type="entry name" value="LmeA"/>
    <property type="match status" value="1"/>
</dbReference>
<dbReference type="EMBL" id="JBHXKZ010000002">
    <property type="protein sequence ID" value="MFD4821489.1"/>
    <property type="molecule type" value="Genomic_DNA"/>
</dbReference>
<organism evidence="1 2">
    <name type="scientific">Streptomyces rubiginosohelvolus</name>
    <dbReference type="NCBI Taxonomy" id="67362"/>
    <lineage>
        <taxon>Bacteria</taxon>
        <taxon>Bacillati</taxon>
        <taxon>Actinomycetota</taxon>
        <taxon>Actinomycetes</taxon>
        <taxon>Kitasatosporales</taxon>
        <taxon>Streptomycetaceae</taxon>
        <taxon>Streptomyces</taxon>
    </lineage>
</organism>
<evidence type="ECO:0000313" key="2">
    <source>
        <dbReference type="Proteomes" id="UP001598352"/>
    </source>
</evidence>